<dbReference type="EMBL" id="JAJJMB010013564">
    <property type="protein sequence ID" value="KAI3867341.1"/>
    <property type="molecule type" value="Genomic_DNA"/>
</dbReference>
<evidence type="ECO:0000256" key="5">
    <source>
        <dbReference type="ARBA" id="ARBA00022490"/>
    </source>
</evidence>
<feature type="compositionally biased region" description="Low complexity" evidence="8">
    <location>
        <begin position="16"/>
        <end position="29"/>
    </location>
</feature>
<dbReference type="Proteomes" id="UP001202328">
    <property type="component" value="Unassembled WGS sequence"/>
</dbReference>
<sequence length="1032" mass="115657">MCKKLRDDQETKPKKFLSPQLSPSSSSKKSIVMEWNAETLKILSECFLHTLSPNHEPRRQAESYLSEASDKPNFGLAVLRLVAETNIDDQIRISAAVNFKNHLKSRWIPAETNKNHRGGNNNPDAPVLSPIDDTEKEQIKQLILPLMLSASPRIQSQLSEALVVIGKHDFPKAWPALLPQIVSSLRQGMENNDYVTVNGILGTANSIFKKFRYQYKTNDLLLDLKYCLDGFAAPLLEVFMRTANVIDSMVGGGAVTAANLKPLMESQRLCCRIFFSLNFMEIPEFFEDHMKEWMGEFKKYLTSTYPVLEGAGGDGLALVDDLRAAVCENISLYLERYEEEFAGYLKDFALAVWTLLVGVSSATGRDRLTITAIKFLTTISTSVHHNLFAGADVLQQICQSIVIPNARLREEDEELFEFNYVEFVRRDIEGSDVDTRRRIACELLKGIATNYKTEVQSIVVEQIKNMLAVFNANPAENWRDKDCAIYLVVSLATRKAGGTSASTDLVDVGEFFGSVIIPEIQSQSGSAMLKAGALKFFTVFRNEIPKQTAVGLMGDVVRFLASESNVVHSYAANCIEKLLLIKDGGQRRFNSTDINPFLPSLMTNLFNALKFPESEENSYVMKCIMRVLGVADFSQEVAGHCITGLTHLLSEVCKNPKNPVYNHYLFEAVAGLVGRVCEKDPSLIPTFEASIFPILQYILGQNVTEFWPYAFQLLAQLVNLNKPPLPASYMSIFELLLATETWKGHANTPALVQLLQAYLKKAPDELSQGGRLGQVLGIFQKLVDVPSTEELGFYVLNTIIENLRYDVIAPFVTHIWTALFTKLMQSPKVKFIKCMVIYMSLFLVKYGPPALTDSINAIQNDGKLLGSIIEQFWIPHLKSIIGTIELKLTAVASTRLICESTVLLDPAAAATWGKMLNSIVTLLSRPEEERVDEDPEVPEIGENVGYSASFVRLHNAGKKDEDPVSDIRDPKEFLVSQSNSIAPALQHIQLHHSLRIVGYKKKKKRLFNFFWSGESYNAFVSWGRLLRHRRLQ</sequence>
<protein>
    <recommendedName>
        <fullName evidence="9">Importin N-terminal domain-containing protein</fullName>
    </recommendedName>
</protein>
<dbReference type="PROSITE" id="PS50166">
    <property type="entry name" value="IMPORTIN_B_NT"/>
    <property type="match status" value="1"/>
</dbReference>
<dbReference type="InterPro" id="IPR013713">
    <property type="entry name" value="XPO2_central"/>
</dbReference>
<dbReference type="Gene3D" id="1.25.10.10">
    <property type="entry name" value="Leucine-rich Repeat Variant"/>
    <property type="match status" value="1"/>
</dbReference>
<dbReference type="SMART" id="SM00913">
    <property type="entry name" value="IBN_N"/>
    <property type="match status" value="1"/>
</dbReference>
<keyword evidence="7" id="KW-0539">Nucleus</keyword>
<evidence type="ECO:0000313" key="11">
    <source>
        <dbReference type="Proteomes" id="UP001202328"/>
    </source>
</evidence>
<evidence type="ECO:0000256" key="7">
    <source>
        <dbReference type="ARBA" id="ARBA00023242"/>
    </source>
</evidence>
<evidence type="ECO:0000256" key="3">
    <source>
        <dbReference type="ARBA" id="ARBA00008669"/>
    </source>
</evidence>
<comment type="subcellular location">
    <subcellularLocation>
        <location evidence="2">Cytoplasm</location>
    </subcellularLocation>
    <subcellularLocation>
        <location evidence="1">Nucleus</location>
    </subcellularLocation>
</comment>
<evidence type="ECO:0000313" key="10">
    <source>
        <dbReference type="EMBL" id="KAI3867341.1"/>
    </source>
</evidence>
<keyword evidence="11" id="KW-1185">Reference proteome</keyword>
<dbReference type="InterPro" id="IPR016024">
    <property type="entry name" value="ARM-type_fold"/>
</dbReference>
<dbReference type="GO" id="GO:0005049">
    <property type="term" value="F:nuclear export signal receptor activity"/>
    <property type="evidence" value="ECO:0007669"/>
    <property type="project" value="TreeGrafter"/>
</dbReference>
<keyword evidence="6" id="KW-0653">Protein transport</keyword>
<comment type="caution">
    <text evidence="10">The sequence shown here is derived from an EMBL/GenBank/DDBJ whole genome shotgun (WGS) entry which is preliminary data.</text>
</comment>
<reference evidence="10" key="1">
    <citation type="submission" date="2022-04" db="EMBL/GenBank/DDBJ databases">
        <title>A functionally conserved STORR gene fusion in Papaver species that diverged 16.8 million years ago.</title>
        <authorList>
            <person name="Catania T."/>
        </authorList>
    </citation>
    <scope>NUCLEOTIDE SEQUENCE</scope>
    <source>
        <strain evidence="10">S-188037</strain>
    </source>
</reference>
<dbReference type="Pfam" id="PF03810">
    <property type="entry name" value="IBN_N"/>
    <property type="match status" value="1"/>
</dbReference>
<evidence type="ECO:0000256" key="1">
    <source>
        <dbReference type="ARBA" id="ARBA00004123"/>
    </source>
</evidence>
<dbReference type="Pfam" id="PF03378">
    <property type="entry name" value="CAS_CSE1"/>
    <property type="match status" value="1"/>
</dbReference>
<dbReference type="InterPro" id="IPR011989">
    <property type="entry name" value="ARM-like"/>
</dbReference>
<feature type="domain" description="Importin N-terminal" evidence="9">
    <location>
        <begin position="61"/>
        <end position="149"/>
    </location>
</feature>
<dbReference type="PANTHER" id="PTHR10997">
    <property type="entry name" value="IMPORTIN-7, 8, 11"/>
    <property type="match status" value="1"/>
</dbReference>
<comment type="similarity">
    <text evidence="3">Belongs to the XPO2/CSE1 family.</text>
</comment>
<dbReference type="PANTHER" id="PTHR10997:SF8">
    <property type="entry name" value="EXPORTIN-2"/>
    <property type="match status" value="1"/>
</dbReference>
<dbReference type="InterPro" id="IPR005043">
    <property type="entry name" value="XPO2_C"/>
</dbReference>
<dbReference type="GO" id="GO:0006611">
    <property type="term" value="P:protein export from nucleus"/>
    <property type="evidence" value="ECO:0007669"/>
    <property type="project" value="TreeGrafter"/>
</dbReference>
<proteinExistence type="inferred from homology"/>
<feature type="compositionally biased region" description="Basic and acidic residues" evidence="8">
    <location>
        <begin position="1"/>
        <end position="13"/>
    </location>
</feature>
<organism evidence="10 11">
    <name type="scientific">Papaver atlanticum</name>
    <dbReference type="NCBI Taxonomy" id="357466"/>
    <lineage>
        <taxon>Eukaryota</taxon>
        <taxon>Viridiplantae</taxon>
        <taxon>Streptophyta</taxon>
        <taxon>Embryophyta</taxon>
        <taxon>Tracheophyta</taxon>
        <taxon>Spermatophyta</taxon>
        <taxon>Magnoliopsida</taxon>
        <taxon>Ranunculales</taxon>
        <taxon>Papaveraceae</taxon>
        <taxon>Papaveroideae</taxon>
        <taxon>Papaver</taxon>
    </lineage>
</organism>
<evidence type="ECO:0000259" key="9">
    <source>
        <dbReference type="PROSITE" id="PS50166"/>
    </source>
</evidence>
<dbReference type="SUPFAM" id="SSF48371">
    <property type="entry name" value="ARM repeat"/>
    <property type="match status" value="1"/>
</dbReference>
<name>A0AAD4S8M7_9MAGN</name>
<dbReference type="Pfam" id="PF08506">
    <property type="entry name" value="Cse1"/>
    <property type="match status" value="1"/>
</dbReference>
<keyword evidence="4" id="KW-0813">Transport</keyword>
<dbReference type="GO" id="GO:0031267">
    <property type="term" value="F:small GTPase binding"/>
    <property type="evidence" value="ECO:0007669"/>
    <property type="project" value="InterPro"/>
</dbReference>
<dbReference type="AlphaFoldDB" id="A0AAD4S8M7"/>
<evidence type="ECO:0000256" key="6">
    <source>
        <dbReference type="ARBA" id="ARBA00022927"/>
    </source>
</evidence>
<dbReference type="GO" id="GO:0005635">
    <property type="term" value="C:nuclear envelope"/>
    <property type="evidence" value="ECO:0007669"/>
    <property type="project" value="TreeGrafter"/>
</dbReference>
<gene>
    <name evidence="10" type="ORF">MKW98_001775</name>
</gene>
<dbReference type="GO" id="GO:0006606">
    <property type="term" value="P:protein import into nucleus"/>
    <property type="evidence" value="ECO:0007669"/>
    <property type="project" value="TreeGrafter"/>
</dbReference>
<evidence type="ECO:0000256" key="8">
    <source>
        <dbReference type="SAM" id="MobiDB-lite"/>
    </source>
</evidence>
<evidence type="ECO:0000256" key="2">
    <source>
        <dbReference type="ARBA" id="ARBA00004496"/>
    </source>
</evidence>
<accession>A0AAD4S8M7</accession>
<dbReference type="GO" id="GO:0005829">
    <property type="term" value="C:cytosol"/>
    <property type="evidence" value="ECO:0007669"/>
    <property type="project" value="TreeGrafter"/>
</dbReference>
<dbReference type="InterPro" id="IPR001494">
    <property type="entry name" value="Importin-beta_N"/>
</dbReference>
<keyword evidence="5" id="KW-0963">Cytoplasm</keyword>
<feature type="region of interest" description="Disordered" evidence="8">
    <location>
        <begin position="1"/>
        <end position="29"/>
    </location>
</feature>
<evidence type="ECO:0000256" key="4">
    <source>
        <dbReference type="ARBA" id="ARBA00022448"/>
    </source>
</evidence>